<name>A0A8S4QWK7_9NEOP</name>
<evidence type="ECO:0000256" key="1">
    <source>
        <dbReference type="ARBA" id="ARBA00023002"/>
    </source>
</evidence>
<dbReference type="Proteomes" id="UP000838756">
    <property type="component" value="Unassembled WGS sequence"/>
</dbReference>
<sequence length="97" mass="10941">ALEDYRIENGTIVGFPGAKAYEGENMLYEKCDILVPAAVEQVIHKENAHKIQAKLHIITSLSKSDPTRPGRERLQDRLLNLLSKARRKIAANFQTNL</sequence>
<accession>A0A8S4QWK7</accession>
<dbReference type="Pfam" id="PF00208">
    <property type="entry name" value="ELFV_dehydrog"/>
    <property type="match status" value="1"/>
</dbReference>
<keyword evidence="1" id="KW-0560">Oxidoreductase</keyword>
<dbReference type="InterPro" id="IPR036291">
    <property type="entry name" value="NAD(P)-bd_dom_sf"/>
</dbReference>
<evidence type="ECO:0000259" key="2">
    <source>
        <dbReference type="Pfam" id="PF00208"/>
    </source>
</evidence>
<proteinExistence type="predicted"/>
<evidence type="ECO:0000313" key="4">
    <source>
        <dbReference type="Proteomes" id="UP000838756"/>
    </source>
</evidence>
<dbReference type="GO" id="GO:0004352">
    <property type="term" value="F:glutamate dehydrogenase (NAD+) activity"/>
    <property type="evidence" value="ECO:0007669"/>
    <property type="project" value="TreeGrafter"/>
</dbReference>
<comment type="caution">
    <text evidence="3">The sequence shown here is derived from an EMBL/GenBank/DDBJ whole genome shotgun (WGS) entry which is preliminary data.</text>
</comment>
<dbReference type="InterPro" id="IPR006096">
    <property type="entry name" value="Glu/Leu/Phe/Val/Trp_DH_C"/>
</dbReference>
<reference evidence="3" key="1">
    <citation type="submission" date="2022-03" db="EMBL/GenBank/DDBJ databases">
        <authorList>
            <person name="Lindestad O."/>
        </authorList>
    </citation>
    <scope>NUCLEOTIDE SEQUENCE</scope>
</reference>
<feature type="non-terminal residue" evidence="3">
    <location>
        <position position="1"/>
    </location>
</feature>
<evidence type="ECO:0000313" key="3">
    <source>
        <dbReference type="EMBL" id="CAH2226593.1"/>
    </source>
</evidence>
<dbReference type="GO" id="GO:0005739">
    <property type="term" value="C:mitochondrion"/>
    <property type="evidence" value="ECO:0007669"/>
    <property type="project" value="TreeGrafter"/>
</dbReference>
<dbReference type="GO" id="GO:0006538">
    <property type="term" value="P:L-glutamate catabolic process"/>
    <property type="evidence" value="ECO:0007669"/>
    <property type="project" value="TreeGrafter"/>
</dbReference>
<dbReference type="EMBL" id="CAKXAJ010021639">
    <property type="protein sequence ID" value="CAH2226593.1"/>
    <property type="molecule type" value="Genomic_DNA"/>
</dbReference>
<feature type="domain" description="Glutamate/phenylalanine/leucine/valine/L-tryptophan dehydrogenase C-terminal" evidence="2">
    <location>
        <begin position="4"/>
        <end position="60"/>
    </location>
</feature>
<organism evidence="3 4">
    <name type="scientific">Pararge aegeria aegeria</name>
    <dbReference type="NCBI Taxonomy" id="348720"/>
    <lineage>
        <taxon>Eukaryota</taxon>
        <taxon>Metazoa</taxon>
        <taxon>Ecdysozoa</taxon>
        <taxon>Arthropoda</taxon>
        <taxon>Hexapoda</taxon>
        <taxon>Insecta</taxon>
        <taxon>Pterygota</taxon>
        <taxon>Neoptera</taxon>
        <taxon>Endopterygota</taxon>
        <taxon>Lepidoptera</taxon>
        <taxon>Glossata</taxon>
        <taxon>Ditrysia</taxon>
        <taxon>Papilionoidea</taxon>
        <taxon>Nymphalidae</taxon>
        <taxon>Satyrinae</taxon>
        <taxon>Satyrini</taxon>
        <taxon>Parargina</taxon>
        <taxon>Pararge</taxon>
    </lineage>
</organism>
<gene>
    <name evidence="3" type="primary">jg6063</name>
    <name evidence="3" type="ORF">PAEG_LOCUS7288</name>
</gene>
<dbReference type="Gene3D" id="3.40.50.720">
    <property type="entry name" value="NAD(P)-binding Rossmann-like Domain"/>
    <property type="match status" value="1"/>
</dbReference>
<dbReference type="PANTHER" id="PTHR11606">
    <property type="entry name" value="GLUTAMATE DEHYDROGENASE"/>
    <property type="match status" value="1"/>
</dbReference>
<dbReference type="SUPFAM" id="SSF51735">
    <property type="entry name" value="NAD(P)-binding Rossmann-fold domains"/>
    <property type="match status" value="1"/>
</dbReference>
<keyword evidence="4" id="KW-1185">Reference proteome</keyword>
<dbReference type="PANTHER" id="PTHR11606:SF13">
    <property type="entry name" value="GLUTAMATE DEHYDROGENASE 1, MITOCHONDRIAL"/>
    <property type="match status" value="1"/>
</dbReference>
<dbReference type="AlphaFoldDB" id="A0A8S4QWK7"/>
<dbReference type="OrthoDB" id="5854192at2759"/>
<protein>
    <submittedName>
        <fullName evidence="3">Jg6063 protein</fullName>
    </submittedName>
</protein>